<organism evidence="3 4">
    <name type="scientific">Mytilus galloprovincialis</name>
    <name type="common">Mediterranean mussel</name>
    <dbReference type="NCBI Taxonomy" id="29158"/>
    <lineage>
        <taxon>Eukaryota</taxon>
        <taxon>Metazoa</taxon>
        <taxon>Spiralia</taxon>
        <taxon>Lophotrochozoa</taxon>
        <taxon>Mollusca</taxon>
        <taxon>Bivalvia</taxon>
        <taxon>Autobranchia</taxon>
        <taxon>Pteriomorphia</taxon>
        <taxon>Mytilida</taxon>
        <taxon>Mytiloidea</taxon>
        <taxon>Mytilidae</taxon>
        <taxon>Mytilinae</taxon>
        <taxon>Mytilus</taxon>
    </lineage>
</organism>
<dbReference type="PROSITE" id="PS51509">
    <property type="entry name" value="PHOSPHAGEN_KINASE_N"/>
    <property type="match status" value="1"/>
</dbReference>
<comment type="caution">
    <text evidence="3">The sequence shown here is derived from an EMBL/GenBank/DDBJ whole genome shotgun (WGS) entry which is preliminary data.</text>
</comment>
<dbReference type="PANTHER" id="PTHR11547">
    <property type="entry name" value="ARGININE OR CREATINE KINASE"/>
    <property type="match status" value="1"/>
</dbReference>
<evidence type="ECO:0000313" key="3">
    <source>
        <dbReference type="EMBL" id="VDI59272.1"/>
    </source>
</evidence>
<evidence type="ECO:0000256" key="1">
    <source>
        <dbReference type="PROSITE-ProRule" id="PRU00842"/>
    </source>
</evidence>
<comment type="similarity">
    <text evidence="1">Belongs to the ATP:guanido phosphotransferase family.</text>
</comment>
<proteinExistence type="inferred from homology"/>
<keyword evidence="4" id="KW-1185">Reference proteome</keyword>
<dbReference type="InterPro" id="IPR022413">
    <property type="entry name" value="ATP-guanido_PTrfase_N"/>
</dbReference>
<dbReference type="AlphaFoldDB" id="A0A8B6G633"/>
<dbReference type="OrthoDB" id="430219at2759"/>
<dbReference type="Pfam" id="PF02807">
    <property type="entry name" value="ATP-gua_PtransN"/>
    <property type="match status" value="1"/>
</dbReference>
<dbReference type="SUPFAM" id="SSF48034">
    <property type="entry name" value="Guanido kinase N-terminal domain"/>
    <property type="match status" value="1"/>
</dbReference>
<dbReference type="Gene3D" id="1.10.135.10">
    <property type="entry name" value="ATP:guanido phosphotransferase, N-terminal domain"/>
    <property type="match status" value="1"/>
</dbReference>
<reference evidence="3" key="1">
    <citation type="submission" date="2018-11" db="EMBL/GenBank/DDBJ databases">
        <authorList>
            <person name="Alioto T."/>
            <person name="Alioto T."/>
        </authorList>
    </citation>
    <scope>NUCLEOTIDE SEQUENCE</scope>
</reference>
<dbReference type="InterPro" id="IPR000749">
    <property type="entry name" value="ATP-guanido_PTrfase"/>
</dbReference>
<dbReference type="GO" id="GO:0046314">
    <property type="term" value="P:phosphocreatine biosynthetic process"/>
    <property type="evidence" value="ECO:0007669"/>
    <property type="project" value="InterPro"/>
</dbReference>
<dbReference type="EMBL" id="UYJE01007935">
    <property type="protein sequence ID" value="VDI59272.1"/>
    <property type="molecule type" value="Genomic_DNA"/>
</dbReference>
<dbReference type="Proteomes" id="UP000596742">
    <property type="component" value="Unassembled WGS sequence"/>
</dbReference>
<name>A0A8B6G633_MYTGA</name>
<sequence length="135" mass="14937">MELKIATINCCSTKYITQDVYDKLKGPKSKLGGTSADSTRSGCVNSHCGIYTCDPEGYDTFADLLHPVIHKAPEIKHHKPDFGDLSNLGFGDLDPKTSTSCLHVSELEGVMLLLPFQQSVQKRTKLKWKNNSSQH</sequence>
<evidence type="ECO:0000259" key="2">
    <source>
        <dbReference type="PROSITE" id="PS51509"/>
    </source>
</evidence>
<dbReference type="PANTHER" id="PTHR11547:SF15">
    <property type="entry name" value="ARGININE KINASE"/>
    <property type="match status" value="1"/>
</dbReference>
<dbReference type="GO" id="GO:0004111">
    <property type="term" value="F:creatine kinase activity"/>
    <property type="evidence" value="ECO:0007669"/>
    <property type="project" value="InterPro"/>
</dbReference>
<dbReference type="GO" id="GO:0005615">
    <property type="term" value="C:extracellular space"/>
    <property type="evidence" value="ECO:0007669"/>
    <property type="project" value="TreeGrafter"/>
</dbReference>
<gene>
    <name evidence="3" type="ORF">MGAL_10B080762</name>
</gene>
<feature type="domain" description="Phosphagen kinase N-terminal" evidence="2">
    <location>
        <begin position="1"/>
        <end position="74"/>
    </location>
</feature>
<protein>
    <recommendedName>
        <fullName evidence="2">Phosphagen kinase N-terminal domain-containing protein</fullName>
    </recommendedName>
</protein>
<evidence type="ECO:0000313" key="4">
    <source>
        <dbReference type="Proteomes" id="UP000596742"/>
    </source>
</evidence>
<accession>A0A8B6G633</accession>
<dbReference type="InterPro" id="IPR036802">
    <property type="entry name" value="ATP-guanido_PTrfase_N_sf"/>
</dbReference>